<protein>
    <recommendedName>
        <fullName evidence="3">Peptidyl-prolyl cis-trans isomerase FKBP-type N-terminal domain-containing protein</fullName>
    </recommendedName>
</protein>
<evidence type="ECO:0000256" key="1">
    <source>
        <dbReference type="SAM" id="MobiDB-lite"/>
    </source>
</evidence>
<feature type="region of interest" description="Disordered" evidence="1">
    <location>
        <begin position="133"/>
        <end position="164"/>
    </location>
</feature>
<name>A0A8J2Z694_9GAMM</name>
<keyword evidence="2" id="KW-0732">Signal</keyword>
<proteinExistence type="predicted"/>
<dbReference type="InterPro" id="IPR036944">
    <property type="entry name" value="PPIase_FKBP_N_sf"/>
</dbReference>
<keyword evidence="5" id="KW-1185">Reference proteome</keyword>
<reference evidence="4" key="1">
    <citation type="journal article" date="2014" name="Int. J. Syst. Evol. Microbiol.">
        <title>Complete genome sequence of Corynebacterium casei LMG S-19264T (=DSM 44701T), isolated from a smear-ripened cheese.</title>
        <authorList>
            <consortium name="US DOE Joint Genome Institute (JGI-PGF)"/>
            <person name="Walter F."/>
            <person name="Albersmeier A."/>
            <person name="Kalinowski J."/>
            <person name="Ruckert C."/>
        </authorList>
    </citation>
    <scope>NUCLEOTIDE SEQUENCE</scope>
    <source>
        <strain evidence="4">CGMCC 1.15758</strain>
    </source>
</reference>
<comment type="caution">
    <text evidence="4">The sequence shown here is derived from an EMBL/GenBank/DDBJ whole genome shotgun (WGS) entry which is preliminary data.</text>
</comment>
<feature type="signal peptide" evidence="2">
    <location>
        <begin position="1"/>
        <end position="23"/>
    </location>
</feature>
<dbReference type="AlphaFoldDB" id="A0A8J2Z694"/>
<accession>A0A8J2Z694</accession>
<evidence type="ECO:0000259" key="3">
    <source>
        <dbReference type="Pfam" id="PF01346"/>
    </source>
</evidence>
<sequence>MKKLTTIALSLLAGSALVSGAFADATKAAPATAQPAKTAATAQNNTADASYTIGYSIGKNMTEQLKQQNVSLNTDDLQQGFVAGIEGTKPKLSQEQMEQSMQAFQKEMEAKMKAHEEAAEAEATKAKAKLDAAKAQTATTAADTAKTPADSAKNAVDATSAAAN</sequence>
<organism evidence="4 5">
    <name type="scientific">Cysteiniphilum litorale</name>
    <dbReference type="NCBI Taxonomy" id="2056700"/>
    <lineage>
        <taxon>Bacteria</taxon>
        <taxon>Pseudomonadati</taxon>
        <taxon>Pseudomonadota</taxon>
        <taxon>Gammaproteobacteria</taxon>
        <taxon>Thiotrichales</taxon>
        <taxon>Fastidiosibacteraceae</taxon>
        <taxon>Cysteiniphilum</taxon>
    </lineage>
</organism>
<dbReference type="RefSeq" id="WP_117003666.1">
    <property type="nucleotide sequence ID" value="NZ_BMJS01000035.1"/>
</dbReference>
<feature type="compositionally biased region" description="Low complexity" evidence="1">
    <location>
        <begin position="133"/>
        <end position="153"/>
    </location>
</feature>
<dbReference type="OrthoDB" id="9814548at2"/>
<evidence type="ECO:0000256" key="2">
    <source>
        <dbReference type="SAM" id="SignalP"/>
    </source>
</evidence>
<feature type="chain" id="PRO_5035320481" description="Peptidyl-prolyl cis-trans isomerase FKBP-type N-terminal domain-containing protein" evidence="2">
    <location>
        <begin position="24"/>
        <end position="164"/>
    </location>
</feature>
<gene>
    <name evidence="4" type="ORF">GCM10010995_23480</name>
</gene>
<dbReference type="GO" id="GO:0006457">
    <property type="term" value="P:protein folding"/>
    <property type="evidence" value="ECO:0007669"/>
    <property type="project" value="InterPro"/>
</dbReference>
<reference evidence="4" key="2">
    <citation type="submission" date="2020-09" db="EMBL/GenBank/DDBJ databases">
        <authorList>
            <person name="Sun Q."/>
            <person name="Zhou Y."/>
        </authorList>
    </citation>
    <scope>NUCLEOTIDE SEQUENCE</scope>
    <source>
        <strain evidence="4">CGMCC 1.15758</strain>
    </source>
</reference>
<dbReference type="Proteomes" id="UP000636949">
    <property type="component" value="Unassembled WGS sequence"/>
</dbReference>
<dbReference type="Gene3D" id="1.10.287.460">
    <property type="entry name" value="Peptidyl-prolyl cis-trans isomerase, FKBP-type, N-terminal domain"/>
    <property type="match status" value="1"/>
</dbReference>
<dbReference type="Pfam" id="PF01346">
    <property type="entry name" value="FKBP_N"/>
    <property type="match status" value="1"/>
</dbReference>
<dbReference type="EMBL" id="BMJS01000035">
    <property type="protein sequence ID" value="GGG05292.1"/>
    <property type="molecule type" value="Genomic_DNA"/>
</dbReference>
<feature type="domain" description="Peptidyl-prolyl cis-trans isomerase FKBP-type N-terminal" evidence="3">
    <location>
        <begin position="48"/>
        <end position="128"/>
    </location>
</feature>
<evidence type="ECO:0000313" key="5">
    <source>
        <dbReference type="Proteomes" id="UP000636949"/>
    </source>
</evidence>
<dbReference type="InterPro" id="IPR000774">
    <property type="entry name" value="PPIase_FKBP_N"/>
</dbReference>
<evidence type="ECO:0000313" key="4">
    <source>
        <dbReference type="EMBL" id="GGG05292.1"/>
    </source>
</evidence>